<organism evidence="1 2">
    <name type="scientific">Haloactinopolyspora alba</name>
    <dbReference type="NCBI Taxonomy" id="648780"/>
    <lineage>
        <taxon>Bacteria</taxon>
        <taxon>Bacillati</taxon>
        <taxon>Actinomycetota</taxon>
        <taxon>Actinomycetes</taxon>
        <taxon>Jiangellales</taxon>
        <taxon>Jiangellaceae</taxon>
        <taxon>Haloactinopolyspora</taxon>
    </lineage>
</organism>
<gene>
    <name evidence="1" type="ORF">CLV30_12874</name>
</gene>
<protein>
    <submittedName>
        <fullName evidence="1">Uncharacterized protein</fullName>
    </submittedName>
</protein>
<evidence type="ECO:0000313" key="2">
    <source>
        <dbReference type="Proteomes" id="UP000243528"/>
    </source>
</evidence>
<evidence type="ECO:0000313" key="1">
    <source>
        <dbReference type="EMBL" id="PSK95822.1"/>
    </source>
</evidence>
<name>A0A2P8DF43_9ACTN</name>
<reference evidence="1 2" key="1">
    <citation type="submission" date="2018-03" db="EMBL/GenBank/DDBJ databases">
        <title>Genomic Encyclopedia of Archaeal and Bacterial Type Strains, Phase II (KMG-II): from individual species to whole genera.</title>
        <authorList>
            <person name="Goeker M."/>
        </authorList>
    </citation>
    <scope>NUCLEOTIDE SEQUENCE [LARGE SCALE GENOMIC DNA]</scope>
    <source>
        <strain evidence="1 2">DSM 45211</strain>
    </source>
</reference>
<keyword evidence="2" id="KW-1185">Reference proteome</keyword>
<proteinExistence type="predicted"/>
<dbReference type="EMBL" id="PYGE01000028">
    <property type="protein sequence ID" value="PSK95822.1"/>
    <property type="molecule type" value="Genomic_DNA"/>
</dbReference>
<dbReference type="Proteomes" id="UP000243528">
    <property type="component" value="Unassembled WGS sequence"/>
</dbReference>
<dbReference type="RefSeq" id="WP_106539819.1">
    <property type="nucleotide sequence ID" value="NZ_PYGE01000028.1"/>
</dbReference>
<dbReference type="AlphaFoldDB" id="A0A2P8DF43"/>
<sequence>MNAQAHMSNIITAVTRSDVPTMRVSGRRLLLEHGTNGAEQAIRFAARFAASILTGMGRDIWDPYLGLPKDRHPPVTCARRIIAATANEDDATVDALVVAAHAHRYLYELVVNAGAVAGAVVMVKQREESQA</sequence>
<comment type="caution">
    <text evidence="1">The sequence shown here is derived from an EMBL/GenBank/DDBJ whole genome shotgun (WGS) entry which is preliminary data.</text>
</comment>
<accession>A0A2P8DF43</accession>